<accession>A0A1V4HR95</accession>
<organism evidence="1 2">
    <name type="scientific">Paenibacillus ferrarius</name>
    <dbReference type="NCBI Taxonomy" id="1469647"/>
    <lineage>
        <taxon>Bacteria</taxon>
        <taxon>Bacillati</taxon>
        <taxon>Bacillota</taxon>
        <taxon>Bacilli</taxon>
        <taxon>Bacillales</taxon>
        <taxon>Paenibacillaceae</taxon>
        <taxon>Paenibacillus</taxon>
    </lineage>
</organism>
<comment type="caution">
    <text evidence="1">The sequence shown here is derived from an EMBL/GenBank/DDBJ whole genome shotgun (WGS) entry which is preliminary data.</text>
</comment>
<dbReference type="Gene3D" id="3.40.50.2000">
    <property type="entry name" value="Glycogen Phosphorylase B"/>
    <property type="match status" value="1"/>
</dbReference>
<dbReference type="Proteomes" id="UP000190626">
    <property type="component" value="Unassembled WGS sequence"/>
</dbReference>
<keyword evidence="2" id="KW-1185">Reference proteome</keyword>
<dbReference type="STRING" id="1469647.BC351_14805"/>
<dbReference type="Pfam" id="PF13692">
    <property type="entry name" value="Glyco_trans_1_4"/>
    <property type="match status" value="1"/>
</dbReference>
<evidence type="ECO:0000313" key="2">
    <source>
        <dbReference type="Proteomes" id="UP000190626"/>
    </source>
</evidence>
<proteinExistence type="predicted"/>
<gene>
    <name evidence="1" type="ORF">BC351_14805</name>
</gene>
<dbReference type="RefSeq" id="WP_079409218.1">
    <property type="nucleotide sequence ID" value="NZ_MBTG01000002.1"/>
</dbReference>
<protein>
    <recommendedName>
        <fullName evidence="3">Glycosyl transferase family 1</fullName>
    </recommendedName>
</protein>
<evidence type="ECO:0000313" key="1">
    <source>
        <dbReference type="EMBL" id="OPH61213.1"/>
    </source>
</evidence>
<name>A0A1V4HR95_9BACL</name>
<dbReference type="SUPFAM" id="SSF53756">
    <property type="entry name" value="UDP-Glycosyltransferase/glycogen phosphorylase"/>
    <property type="match status" value="1"/>
</dbReference>
<dbReference type="AlphaFoldDB" id="A0A1V4HR95"/>
<sequence>MTQSLTIPPILYLPCFDYQVHRQRPQQLLYQLSLLGFNVIYCNVTQDKKNPFVILNDHFAVCQDLDAINKNHEYVMWLTHGPFVEQLPEYKINMVISDIADISAEEFAPFEVWEKPKIDAADIVLCASQIIYDATVQKHSDVMLIRNAADYEHFGQVLDKDQSLLHDEIEARKLCLNTAPVVGFWGAVASWVDYELIAYLAKERPNYSFVFVGQIFCHGPEQIGKHPNVHWLGNRDYESLPAFARQFDAAIIPFQIRKVTEAANPVKLYEYLAAGLPVISTDLPEVRPFDEVRIGRSPSHFLQQLDEAILFDRSPEKRQIRQNQAKRESWRARAQLVADQMLYKLNGKQK</sequence>
<evidence type="ECO:0008006" key="3">
    <source>
        <dbReference type="Google" id="ProtNLM"/>
    </source>
</evidence>
<reference evidence="2" key="1">
    <citation type="submission" date="2016-07" db="EMBL/GenBank/DDBJ databases">
        <authorList>
            <person name="Florea S."/>
            <person name="Webb J.S."/>
            <person name="Jaromczyk J."/>
            <person name="Schardl C.L."/>
        </authorList>
    </citation>
    <scope>NUCLEOTIDE SEQUENCE [LARGE SCALE GENOMIC DNA]</scope>
    <source>
        <strain evidence="2">CY1</strain>
    </source>
</reference>
<dbReference type="OrthoDB" id="9816564at2"/>
<dbReference type="EMBL" id="MBTG01000002">
    <property type="protein sequence ID" value="OPH61213.1"/>
    <property type="molecule type" value="Genomic_DNA"/>
</dbReference>